<dbReference type="PROSITE" id="PS00375">
    <property type="entry name" value="UDPGT"/>
    <property type="match status" value="1"/>
</dbReference>
<evidence type="ECO:0000256" key="1">
    <source>
        <dbReference type="ARBA" id="ARBA00004935"/>
    </source>
</evidence>
<dbReference type="InterPro" id="IPR002213">
    <property type="entry name" value="UDP_glucos_trans"/>
</dbReference>
<reference evidence="7 8" key="1">
    <citation type="journal article" date="2014" name="PLoS ONE">
        <title>Global Analysis of Gene Expression Profiles in Physic Nut (Jatropha curcas L.) Seedlings Exposed to Salt Stress.</title>
        <authorList>
            <person name="Zhang L."/>
            <person name="Zhang C."/>
            <person name="Wu P."/>
            <person name="Chen Y."/>
            <person name="Li M."/>
            <person name="Jiang H."/>
            <person name="Wu G."/>
        </authorList>
    </citation>
    <scope>NUCLEOTIDE SEQUENCE [LARGE SCALE GENOMIC DNA]</scope>
    <source>
        <strain evidence="8">cv. GZQX0401</strain>
        <tissue evidence="7">Young leaves</tissue>
    </source>
</reference>
<dbReference type="FunFam" id="3.40.50.2000:FF:000019">
    <property type="entry name" value="Glycosyltransferase"/>
    <property type="match status" value="1"/>
</dbReference>
<dbReference type="EMBL" id="KK914578">
    <property type="protein sequence ID" value="KDP32590.1"/>
    <property type="molecule type" value="Genomic_DNA"/>
</dbReference>
<evidence type="ECO:0000256" key="6">
    <source>
        <dbReference type="RuleBase" id="RU362057"/>
    </source>
</evidence>
<dbReference type="GO" id="GO:0009718">
    <property type="term" value="P:anthocyanin-containing compound biosynthetic process"/>
    <property type="evidence" value="ECO:0007669"/>
    <property type="project" value="UniProtKB-UniPathway"/>
</dbReference>
<evidence type="ECO:0000313" key="7">
    <source>
        <dbReference type="EMBL" id="KDP32590.1"/>
    </source>
</evidence>
<dbReference type="Gene3D" id="3.40.50.2000">
    <property type="entry name" value="Glycogen Phosphorylase B"/>
    <property type="match status" value="2"/>
</dbReference>
<dbReference type="Pfam" id="PF00201">
    <property type="entry name" value="UDPGT"/>
    <property type="match status" value="1"/>
</dbReference>
<dbReference type="GO" id="GO:0080044">
    <property type="term" value="F:quercetin 7-O-glucosyltransferase activity"/>
    <property type="evidence" value="ECO:0007669"/>
    <property type="project" value="TreeGrafter"/>
</dbReference>
<keyword evidence="8" id="KW-1185">Reference proteome</keyword>
<dbReference type="InterPro" id="IPR035595">
    <property type="entry name" value="UDP_glycos_trans_CS"/>
</dbReference>
<dbReference type="SUPFAM" id="SSF53756">
    <property type="entry name" value="UDP-Glycosyltransferase/glycogen phosphorylase"/>
    <property type="match status" value="1"/>
</dbReference>
<comment type="similarity">
    <text evidence="2 5">Belongs to the UDP-glycosyltransferase family.</text>
</comment>
<dbReference type="GO" id="GO:0080043">
    <property type="term" value="F:quercetin 3-O-glucosyltransferase activity"/>
    <property type="evidence" value="ECO:0007669"/>
    <property type="project" value="TreeGrafter"/>
</dbReference>
<dbReference type="KEGG" id="jcu:105639115"/>
<organism evidence="7 8">
    <name type="scientific">Jatropha curcas</name>
    <name type="common">Barbados nut</name>
    <dbReference type="NCBI Taxonomy" id="180498"/>
    <lineage>
        <taxon>Eukaryota</taxon>
        <taxon>Viridiplantae</taxon>
        <taxon>Streptophyta</taxon>
        <taxon>Embryophyta</taxon>
        <taxon>Tracheophyta</taxon>
        <taxon>Spermatophyta</taxon>
        <taxon>Magnoliopsida</taxon>
        <taxon>eudicotyledons</taxon>
        <taxon>Gunneridae</taxon>
        <taxon>Pentapetalae</taxon>
        <taxon>rosids</taxon>
        <taxon>fabids</taxon>
        <taxon>Malpighiales</taxon>
        <taxon>Euphorbiaceae</taxon>
        <taxon>Crotonoideae</taxon>
        <taxon>Jatropheae</taxon>
        <taxon>Jatropha</taxon>
    </lineage>
</organism>
<name>A0A067KK03_JATCU</name>
<keyword evidence="3 5" id="KW-0808">Transferase</keyword>
<dbReference type="UniPathway" id="UPA00009"/>
<keyword evidence="5" id="KW-0328">Glycosyltransferase</keyword>
<gene>
    <name evidence="7" type="ORF">JCGZ_13140</name>
</gene>
<evidence type="ECO:0000256" key="4">
    <source>
        <dbReference type="ARBA" id="ARBA00047606"/>
    </source>
</evidence>
<dbReference type="PANTHER" id="PTHR11926:SF870">
    <property type="entry name" value="UDP-GLYCOSYLTRANSFERASE 75B1"/>
    <property type="match status" value="1"/>
</dbReference>
<accession>A0A067KK03</accession>
<evidence type="ECO:0000313" key="8">
    <source>
        <dbReference type="Proteomes" id="UP000027138"/>
    </source>
</evidence>
<dbReference type="GO" id="GO:0047213">
    <property type="term" value="F:anthocyanidin 3-O-glucosyltransferase activity"/>
    <property type="evidence" value="ECO:0007669"/>
    <property type="project" value="UniProtKB-EC"/>
</dbReference>
<dbReference type="Proteomes" id="UP000027138">
    <property type="component" value="Unassembled WGS sequence"/>
</dbReference>
<evidence type="ECO:0000256" key="2">
    <source>
        <dbReference type="ARBA" id="ARBA00009995"/>
    </source>
</evidence>
<proteinExistence type="inferred from homology"/>
<dbReference type="EC" id="2.4.1.-" evidence="6"/>
<dbReference type="OrthoDB" id="5835829at2759"/>
<dbReference type="PANTHER" id="PTHR11926">
    <property type="entry name" value="GLUCOSYL/GLUCURONOSYL TRANSFERASES"/>
    <property type="match status" value="1"/>
</dbReference>
<evidence type="ECO:0000256" key="3">
    <source>
        <dbReference type="ARBA" id="ARBA00022679"/>
    </source>
</evidence>
<dbReference type="AlphaFoldDB" id="A0A067KK03"/>
<evidence type="ECO:0000256" key="5">
    <source>
        <dbReference type="RuleBase" id="RU003718"/>
    </source>
</evidence>
<comment type="pathway">
    <text evidence="1">Pigment biosynthesis; anthocyanin biosynthesis.</text>
</comment>
<protein>
    <recommendedName>
        <fullName evidence="6">Glycosyltransferase</fullName>
        <ecNumber evidence="6">2.4.1.-</ecNumber>
    </recommendedName>
</protein>
<dbReference type="CDD" id="cd03784">
    <property type="entry name" value="GT1_Gtf-like"/>
    <property type="match status" value="1"/>
</dbReference>
<sequence length="455" mass="50483">MKNPHVLVASFPAQGHINPSLQFAQRLATMGLKVTFATTIGADRRMAKTGIPDNLSFAALSDGNDDGFKPIVNIGNYMTHDLRLHGSQTLRRLIQQASNDGHPFTFVVYSILIPWVAKVAREFHLPSALLWSQPATVFSIYYHYFNGYGEIIEKTINSATLLLNLPNLPVLSVYDLPSFFSPAKSNEYAFVLPVVKEHLEILDEEIKHNPKSAILVNTFDALEVEVLKSIDKYKLVGVGPLLRSGSFGGSLFQESNGYIEWLNSKPQRSVIYISFGSISVMSEQQIEEMAIALEKIGSPFLWVIRENAIVKEKLNKGGLTVPWCNQVEVLSNPAIGCFITHCGWNSTFESLTCGVPMVGFPQWTDQMTNAKLVQDLWKVGVRVVVNEEGIVEAKEIRRCLELVMGDGDGGKEMRKSAKKWKDLAREAINEGGSTDKNVKAFVDVITSVDEVEEGC</sequence>
<comment type="catalytic activity">
    <reaction evidence="4">
        <text>an anthocyanidin + UDP-alpha-D-glucose + H(+) = an anthocyanidin 3-O-beta-D-glucoside + UDP</text>
        <dbReference type="Rhea" id="RHEA:20093"/>
        <dbReference type="ChEBI" id="CHEBI:15378"/>
        <dbReference type="ChEBI" id="CHEBI:16307"/>
        <dbReference type="ChEBI" id="CHEBI:58223"/>
        <dbReference type="ChEBI" id="CHEBI:58885"/>
        <dbReference type="ChEBI" id="CHEBI:143576"/>
        <dbReference type="EC" id="2.4.1.115"/>
    </reaction>
</comment>